<dbReference type="EMBL" id="JADIMV010000084">
    <property type="protein sequence ID" value="MBO8440005.1"/>
    <property type="molecule type" value="Genomic_DNA"/>
</dbReference>
<evidence type="ECO:0008006" key="4">
    <source>
        <dbReference type="Google" id="ProtNLM"/>
    </source>
</evidence>
<evidence type="ECO:0000256" key="1">
    <source>
        <dbReference type="SAM" id="SignalP"/>
    </source>
</evidence>
<accession>A0A940DJW3</accession>
<proteinExistence type="predicted"/>
<gene>
    <name evidence="2" type="ORF">IAC51_05070</name>
</gene>
<evidence type="ECO:0000313" key="3">
    <source>
        <dbReference type="Proteomes" id="UP000712007"/>
    </source>
</evidence>
<reference evidence="2" key="2">
    <citation type="journal article" date="2021" name="PeerJ">
        <title>Extensive microbial diversity within the chicken gut microbiome revealed by metagenomics and culture.</title>
        <authorList>
            <person name="Gilroy R."/>
            <person name="Ravi A."/>
            <person name="Getino M."/>
            <person name="Pursley I."/>
            <person name="Horton D.L."/>
            <person name="Alikhan N.F."/>
            <person name="Baker D."/>
            <person name="Gharbi K."/>
            <person name="Hall N."/>
            <person name="Watson M."/>
            <person name="Adriaenssens E.M."/>
            <person name="Foster-Nyarko E."/>
            <person name="Jarju S."/>
            <person name="Secka A."/>
            <person name="Antonio M."/>
            <person name="Oren A."/>
            <person name="Chaudhuri R.R."/>
            <person name="La Ragione R."/>
            <person name="Hildebrand F."/>
            <person name="Pallen M.J."/>
        </authorList>
    </citation>
    <scope>NUCLEOTIDE SEQUENCE</scope>
    <source>
        <strain evidence="2">3924</strain>
    </source>
</reference>
<keyword evidence="1" id="KW-0732">Signal</keyword>
<dbReference type="Proteomes" id="UP000712007">
    <property type="component" value="Unassembled WGS sequence"/>
</dbReference>
<sequence>MKKLSSKLRSVLRAAFGLFSLTSVAFVMQACYGSPQDVGLAVRFSGEVTDRVTNKPIPGIRVSTDFGAYAVSDSFGYVTMFLPEDELLDSVRIYCDDIDGEANGHYRQLSKSFAYDELGGVVSLAMDRVQQ</sequence>
<protein>
    <recommendedName>
        <fullName evidence="4">Carboxypeptidase regulatory-like domain-containing protein</fullName>
    </recommendedName>
</protein>
<feature type="signal peptide" evidence="1">
    <location>
        <begin position="1"/>
        <end position="25"/>
    </location>
</feature>
<name>A0A940DJW3_9BACT</name>
<evidence type="ECO:0000313" key="2">
    <source>
        <dbReference type="EMBL" id="MBO8440005.1"/>
    </source>
</evidence>
<feature type="chain" id="PRO_5037543279" description="Carboxypeptidase regulatory-like domain-containing protein" evidence="1">
    <location>
        <begin position="26"/>
        <end position="131"/>
    </location>
</feature>
<dbReference type="PROSITE" id="PS51257">
    <property type="entry name" value="PROKAR_LIPOPROTEIN"/>
    <property type="match status" value="1"/>
</dbReference>
<dbReference type="AlphaFoldDB" id="A0A940DJW3"/>
<comment type="caution">
    <text evidence="2">The sequence shown here is derived from an EMBL/GenBank/DDBJ whole genome shotgun (WGS) entry which is preliminary data.</text>
</comment>
<organism evidence="2 3">
    <name type="scientific">Candidatus Aphodosoma intestinipullorum</name>
    <dbReference type="NCBI Taxonomy" id="2840674"/>
    <lineage>
        <taxon>Bacteria</taxon>
        <taxon>Pseudomonadati</taxon>
        <taxon>Bacteroidota</taxon>
        <taxon>Bacteroidia</taxon>
        <taxon>Bacteroidales</taxon>
        <taxon>Candidatus Aphodosoma</taxon>
    </lineage>
</organism>
<reference evidence="2" key="1">
    <citation type="submission" date="2020-10" db="EMBL/GenBank/DDBJ databases">
        <authorList>
            <person name="Gilroy R."/>
        </authorList>
    </citation>
    <scope>NUCLEOTIDE SEQUENCE</scope>
    <source>
        <strain evidence="2">3924</strain>
    </source>
</reference>